<dbReference type="SUPFAM" id="SSF81296">
    <property type="entry name" value="E set domains"/>
    <property type="match status" value="1"/>
</dbReference>
<sequence>MTIIYLQLLLSSLLPTGSGFSPEAEPTYIRINQIGYLPNESKVAIVFSNSPVKETFQLVDANTGSPSAVVKPIKSKAKGWGTFSYYYALDFTSITKEGTYKLVGQKSKTASRQFTISDKAYSGQTEPLLTFMRQQRCGYNPFLDMVCHQRDGRSMFGPMPDSTYVDVSGGWHDAGDQLKYLITGSYATGHMLLAYELFPKRFADDTNALGQTGGNGLADVLDEAKWGLDWILKMHPVPDQLIHQVADDRDHKGWKIPDNDPSDYGWGPNSYRVAYFATGEPQGLMKYKSEATGVANLAGRSAAALALGARIWKNDLKEESFASDCLEAAKSLYALGKAKEGFQQGNSYGAPYRYTEQTWTDDMEWGAAELYKTTGERAYLEDAKKYARLAGTEGWTVLDTAAHYQYYPFINLGHYALYEVVEPAFQDTLAGYYRAGIDFTLKKAARNPYNIGIPFIWCSNNLLTSLAAQIILYEKMTGDLQYHGYLVAQRDWLFGRNPWGTTMFTGMPEGGEYPVDVHTSVWAMTKKEVPGGLVDGPLFGSIYYKMLAVELSEPDEFAAFQNPFVVYHDDIGDYSTNEPTMDGTAGAVLMMAYFGVDR</sequence>
<dbReference type="Pfam" id="PF00759">
    <property type="entry name" value="Glyco_hydro_9"/>
    <property type="match status" value="1"/>
</dbReference>
<dbReference type="InterPro" id="IPR001701">
    <property type="entry name" value="Glyco_hydro_9"/>
</dbReference>
<evidence type="ECO:0000256" key="1">
    <source>
        <dbReference type="ARBA" id="ARBA00007072"/>
    </source>
</evidence>
<dbReference type="InterPro" id="IPR012341">
    <property type="entry name" value="6hp_glycosidase-like_sf"/>
</dbReference>
<evidence type="ECO:0000256" key="2">
    <source>
        <dbReference type="ARBA" id="ARBA00022801"/>
    </source>
</evidence>
<dbReference type="Gene3D" id="2.60.40.10">
    <property type="entry name" value="Immunoglobulins"/>
    <property type="match status" value="1"/>
</dbReference>
<reference evidence="8 9" key="1">
    <citation type="journal article" date="2023" name="Microbiol. Resour. Announc.">
        <title>Complete Genome Sequence of Imperialibacter roseus strain P4T.</title>
        <authorList>
            <person name="Tizabi D.R."/>
            <person name="Bachvaroff T."/>
            <person name="Hill R.T."/>
        </authorList>
    </citation>
    <scope>NUCLEOTIDE SEQUENCE [LARGE SCALE GENOMIC DNA]</scope>
    <source>
        <strain evidence="8 9">P4T</strain>
    </source>
</reference>
<dbReference type="EMBL" id="CP136051">
    <property type="protein sequence ID" value="WOK04942.1"/>
    <property type="molecule type" value="Genomic_DNA"/>
</dbReference>
<name>A0ABZ0IMY6_9BACT</name>
<keyword evidence="4" id="KW-0326">Glycosidase</keyword>
<dbReference type="RefSeq" id="WP_317487739.1">
    <property type="nucleotide sequence ID" value="NZ_CP136051.1"/>
</dbReference>
<evidence type="ECO:0000256" key="3">
    <source>
        <dbReference type="ARBA" id="ARBA00023277"/>
    </source>
</evidence>
<dbReference type="Proteomes" id="UP001302349">
    <property type="component" value="Chromosome"/>
</dbReference>
<keyword evidence="2 8" id="KW-0378">Hydrolase</keyword>
<dbReference type="InterPro" id="IPR013783">
    <property type="entry name" value="Ig-like_fold"/>
</dbReference>
<organism evidence="8 9">
    <name type="scientific">Imperialibacter roseus</name>
    <dbReference type="NCBI Taxonomy" id="1324217"/>
    <lineage>
        <taxon>Bacteria</taxon>
        <taxon>Pseudomonadati</taxon>
        <taxon>Bacteroidota</taxon>
        <taxon>Cytophagia</taxon>
        <taxon>Cytophagales</taxon>
        <taxon>Flammeovirgaceae</taxon>
        <taxon>Imperialibacter</taxon>
    </lineage>
</organism>
<accession>A0ABZ0IMY6</accession>
<keyword evidence="3" id="KW-0119">Carbohydrate metabolism</keyword>
<proteinExistence type="inferred from homology"/>
<keyword evidence="5" id="KW-0624">Polysaccharide degradation</keyword>
<dbReference type="Gene3D" id="1.50.10.10">
    <property type="match status" value="1"/>
</dbReference>
<keyword evidence="9" id="KW-1185">Reference proteome</keyword>
<evidence type="ECO:0000256" key="4">
    <source>
        <dbReference type="ARBA" id="ARBA00023295"/>
    </source>
</evidence>
<dbReference type="InterPro" id="IPR008928">
    <property type="entry name" value="6-hairpin_glycosidase_sf"/>
</dbReference>
<feature type="domain" description="Glycoside hydrolase family 9" evidence="6">
    <location>
        <begin position="126"/>
        <end position="590"/>
    </location>
</feature>
<evidence type="ECO:0000313" key="9">
    <source>
        <dbReference type="Proteomes" id="UP001302349"/>
    </source>
</evidence>
<dbReference type="SUPFAM" id="SSF48208">
    <property type="entry name" value="Six-hairpin glycosidases"/>
    <property type="match status" value="1"/>
</dbReference>
<dbReference type="Pfam" id="PF02927">
    <property type="entry name" value="CelD_N"/>
    <property type="match status" value="1"/>
</dbReference>
<feature type="domain" description="Cellulase Ig-like" evidence="7">
    <location>
        <begin position="27"/>
        <end position="103"/>
    </location>
</feature>
<comment type="similarity">
    <text evidence="1">Belongs to the glycosyl hydrolase 9 (cellulase E) family.</text>
</comment>
<protein>
    <submittedName>
        <fullName evidence="8">Glycoside hydrolase family 9 protein</fullName>
    </submittedName>
</protein>
<evidence type="ECO:0000256" key="5">
    <source>
        <dbReference type="ARBA" id="ARBA00023326"/>
    </source>
</evidence>
<dbReference type="InterPro" id="IPR014756">
    <property type="entry name" value="Ig_E-set"/>
</dbReference>
<evidence type="ECO:0000259" key="7">
    <source>
        <dbReference type="Pfam" id="PF02927"/>
    </source>
</evidence>
<gene>
    <name evidence="8" type="ORF">RT717_17825</name>
</gene>
<evidence type="ECO:0000259" key="6">
    <source>
        <dbReference type="Pfam" id="PF00759"/>
    </source>
</evidence>
<dbReference type="InterPro" id="IPR004197">
    <property type="entry name" value="Cellulase_Ig-like"/>
</dbReference>
<dbReference type="PANTHER" id="PTHR22298">
    <property type="entry name" value="ENDO-1,4-BETA-GLUCANASE"/>
    <property type="match status" value="1"/>
</dbReference>
<dbReference type="CDD" id="cd02850">
    <property type="entry name" value="E_set_Cellulase_N"/>
    <property type="match status" value="1"/>
</dbReference>
<evidence type="ECO:0000313" key="8">
    <source>
        <dbReference type="EMBL" id="WOK04942.1"/>
    </source>
</evidence>
<dbReference type="GO" id="GO:0016787">
    <property type="term" value="F:hydrolase activity"/>
    <property type="evidence" value="ECO:0007669"/>
    <property type="project" value="UniProtKB-KW"/>
</dbReference>